<feature type="region of interest" description="Disordered" evidence="1">
    <location>
        <begin position="86"/>
        <end position="120"/>
    </location>
</feature>
<dbReference type="PROSITE" id="PS50954">
    <property type="entry name" value="LEM"/>
    <property type="match status" value="1"/>
</dbReference>
<dbReference type="InterPro" id="IPR051656">
    <property type="entry name" value="LEM_domain"/>
</dbReference>
<protein>
    <submittedName>
        <fullName evidence="6">LEM domain-containing protein</fullName>
    </submittedName>
</protein>
<proteinExistence type="predicted"/>
<feature type="compositionally biased region" description="Polar residues" evidence="1">
    <location>
        <begin position="101"/>
        <end position="120"/>
    </location>
</feature>
<feature type="compositionally biased region" description="Polar residues" evidence="1">
    <location>
        <begin position="200"/>
        <end position="212"/>
    </location>
</feature>
<dbReference type="SMART" id="SM00540">
    <property type="entry name" value="LEM"/>
    <property type="match status" value="1"/>
</dbReference>
<keyword evidence="5" id="KW-1185">Reference proteome</keyword>
<sequence length="375" mass="41480">MLVRWGSGSWFLLPPDPEFGVLLSKMVDIDQLTNEEIREQLMTHGCDPGPVVGSTRNVYANKLRRLLEDGLESDVVAPPEKVTSDAIGADSLKSSPKKNISHSSQISQSPRRITRSSAQEVTGLSKVQSIPLNSKISRVLPKTADFSPAKSRIFSDFIESSPKSHVVQPAVPTPPKSHADTEFEIHSEVSTDGKSHGLLSKSSVTSESASLDVTSSKISKSYPFETIPEAYRTTPTTRFTSLRDNRGNGIVNDGSDDDLRGEESSRILLPTWKEDHAYSAEYDSKQDLMARCRLDANSATQYNQTSRYNSGVAFENFYSGHGNRCNSLVNKQKASRKYGKIGLTLLFIITAVIFMFFVVQNYAELERGEGNKEEF</sequence>
<gene>
    <name evidence="4" type="ORF">BPAG_LOCUS349</name>
</gene>
<accession>A0A0N4SXF2</accession>
<dbReference type="PANTHER" id="PTHR12019:SF9">
    <property type="entry name" value="THYMOPOIETIN"/>
    <property type="match status" value="1"/>
</dbReference>
<evidence type="ECO:0000313" key="5">
    <source>
        <dbReference type="Proteomes" id="UP000278627"/>
    </source>
</evidence>
<dbReference type="InterPro" id="IPR011015">
    <property type="entry name" value="LEM/LEM-like_dom_sf"/>
</dbReference>
<keyword evidence="2" id="KW-1133">Transmembrane helix</keyword>
<organism evidence="6">
    <name type="scientific">Brugia pahangi</name>
    <name type="common">Filarial nematode worm</name>
    <dbReference type="NCBI Taxonomy" id="6280"/>
    <lineage>
        <taxon>Eukaryota</taxon>
        <taxon>Metazoa</taxon>
        <taxon>Ecdysozoa</taxon>
        <taxon>Nematoda</taxon>
        <taxon>Chromadorea</taxon>
        <taxon>Rhabditida</taxon>
        <taxon>Spirurina</taxon>
        <taxon>Spiruromorpha</taxon>
        <taxon>Filarioidea</taxon>
        <taxon>Onchocercidae</taxon>
        <taxon>Brugia</taxon>
    </lineage>
</organism>
<dbReference type="AlphaFoldDB" id="A0A0N4SXF2"/>
<dbReference type="CDD" id="cd12934">
    <property type="entry name" value="LEM"/>
    <property type="match status" value="1"/>
</dbReference>
<dbReference type="STRING" id="6280.A0A0N4SXF2"/>
<dbReference type="Proteomes" id="UP000278627">
    <property type="component" value="Unassembled WGS sequence"/>
</dbReference>
<dbReference type="EMBL" id="UZAD01000014">
    <property type="protein sequence ID" value="VDN81535.1"/>
    <property type="molecule type" value="Genomic_DNA"/>
</dbReference>
<dbReference type="SUPFAM" id="SSF63451">
    <property type="entry name" value="LEM domain"/>
    <property type="match status" value="1"/>
</dbReference>
<name>A0A0N4SXF2_BRUPA</name>
<dbReference type="FunFam" id="1.10.720.40:FF:000001">
    <property type="entry name" value="LEM domain containing 2, isoform CRA_a"/>
    <property type="match status" value="1"/>
</dbReference>
<dbReference type="WBParaSite" id="BPAG_0000034801-mRNA-1">
    <property type="protein sequence ID" value="BPAG_0000034801-mRNA-1"/>
    <property type="gene ID" value="BPAG_0000034801"/>
</dbReference>
<evidence type="ECO:0000256" key="2">
    <source>
        <dbReference type="SAM" id="Phobius"/>
    </source>
</evidence>
<evidence type="ECO:0000313" key="4">
    <source>
        <dbReference type="EMBL" id="VDN81535.1"/>
    </source>
</evidence>
<evidence type="ECO:0000313" key="6">
    <source>
        <dbReference type="WBParaSite" id="BPAG_0000034801-mRNA-1"/>
    </source>
</evidence>
<dbReference type="PANTHER" id="PTHR12019">
    <property type="entry name" value="LAMINA-ASSOCIATED POLYPEPTIDE THYMOPOIETIN"/>
    <property type="match status" value="1"/>
</dbReference>
<feature type="domain" description="LEM" evidence="3">
    <location>
        <begin position="26"/>
        <end position="70"/>
    </location>
</feature>
<keyword evidence="2" id="KW-0812">Transmembrane</keyword>
<feature type="transmembrane region" description="Helical" evidence="2">
    <location>
        <begin position="341"/>
        <end position="363"/>
    </location>
</feature>
<dbReference type="Pfam" id="PF03020">
    <property type="entry name" value="LEM"/>
    <property type="match status" value="1"/>
</dbReference>
<keyword evidence="2" id="KW-0472">Membrane</keyword>
<dbReference type="InterPro" id="IPR003887">
    <property type="entry name" value="LEM_dom"/>
</dbReference>
<reference evidence="4 5" key="2">
    <citation type="submission" date="2018-11" db="EMBL/GenBank/DDBJ databases">
        <authorList>
            <consortium name="Pathogen Informatics"/>
        </authorList>
    </citation>
    <scope>NUCLEOTIDE SEQUENCE [LARGE SCALE GENOMIC DNA]</scope>
</reference>
<reference evidence="6" key="1">
    <citation type="submission" date="2017-02" db="UniProtKB">
        <authorList>
            <consortium name="WormBaseParasite"/>
        </authorList>
    </citation>
    <scope>IDENTIFICATION</scope>
</reference>
<evidence type="ECO:0000259" key="3">
    <source>
        <dbReference type="PROSITE" id="PS50954"/>
    </source>
</evidence>
<evidence type="ECO:0000256" key="1">
    <source>
        <dbReference type="SAM" id="MobiDB-lite"/>
    </source>
</evidence>
<dbReference type="Gene3D" id="1.10.720.40">
    <property type="match status" value="1"/>
</dbReference>
<feature type="region of interest" description="Disordered" evidence="1">
    <location>
        <begin position="188"/>
        <end position="212"/>
    </location>
</feature>